<feature type="transmembrane region" description="Helical" evidence="6">
    <location>
        <begin position="319"/>
        <end position="337"/>
    </location>
</feature>
<dbReference type="InterPro" id="IPR036259">
    <property type="entry name" value="MFS_trans_sf"/>
</dbReference>
<reference evidence="7 8" key="1">
    <citation type="submission" date="2012-08" db="EMBL/GenBank/DDBJ databases">
        <title>The Genome Sequence of Barnesiella intestinihominis YIT 11860.</title>
        <authorList>
            <consortium name="The Broad Institute Genome Sequencing Platform"/>
            <person name="Earl A."/>
            <person name="Ward D."/>
            <person name="Feldgarden M."/>
            <person name="Gevers D."/>
            <person name="Morotomi M."/>
            <person name="Walker B."/>
            <person name="Young S.K."/>
            <person name="Zeng Q."/>
            <person name="Gargeya S."/>
            <person name="Fitzgerald M."/>
            <person name="Haas B."/>
            <person name="Abouelleil A."/>
            <person name="Alvarado L."/>
            <person name="Arachchi H.M."/>
            <person name="Berlin A.M."/>
            <person name="Chapman S.B."/>
            <person name="Goldberg J."/>
            <person name="Griggs A."/>
            <person name="Gujja S."/>
            <person name="Hansen M."/>
            <person name="Howarth C."/>
            <person name="Imamovic A."/>
            <person name="Larimer J."/>
            <person name="McCowen C."/>
            <person name="Montmayeur A."/>
            <person name="Murphy C."/>
            <person name="Neiman D."/>
            <person name="Pearson M."/>
            <person name="Priest M."/>
            <person name="Roberts A."/>
            <person name="Saif S."/>
            <person name="Shea T."/>
            <person name="Sisk P."/>
            <person name="Sykes S."/>
            <person name="Wortman J."/>
            <person name="Nusbaum C."/>
            <person name="Birren B."/>
        </authorList>
    </citation>
    <scope>NUCLEOTIDE SEQUENCE [LARGE SCALE GENOMIC DNA]</scope>
    <source>
        <strain evidence="7 8">YIT 11860</strain>
    </source>
</reference>
<keyword evidence="2" id="KW-0813">Transport</keyword>
<evidence type="ECO:0008006" key="9">
    <source>
        <dbReference type="Google" id="ProtNLM"/>
    </source>
</evidence>
<dbReference type="EMBL" id="ADLE01000008">
    <property type="protein sequence ID" value="EJZ64891.1"/>
    <property type="molecule type" value="Genomic_DNA"/>
</dbReference>
<evidence type="ECO:0000313" key="8">
    <source>
        <dbReference type="Proteomes" id="UP000006044"/>
    </source>
</evidence>
<feature type="transmembrane region" description="Helical" evidence="6">
    <location>
        <begin position="106"/>
        <end position="124"/>
    </location>
</feature>
<dbReference type="PATRIC" id="fig|742726.3.peg.1442"/>
<protein>
    <recommendedName>
        <fullName evidence="9">Major facilitator superfamily (MFS) profile domain-containing protein</fullName>
    </recommendedName>
</protein>
<evidence type="ECO:0000256" key="1">
    <source>
        <dbReference type="ARBA" id="ARBA00004141"/>
    </source>
</evidence>
<feature type="transmembrane region" description="Helical" evidence="6">
    <location>
        <begin position="49"/>
        <end position="68"/>
    </location>
</feature>
<gene>
    <name evidence="7" type="ORF">HMPREF9448_01377</name>
</gene>
<feature type="transmembrane region" description="Helical" evidence="6">
    <location>
        <begin position="186"/>
        <end position="207"/>
    </location>
</feature>
<comment type="caution">
    <text evidence="7">The sequence shown here is derived from an EMBL/GenBank/DDBJ whole genome shotgun (WGS) entry which is preliminary data.</text>
</comment>
<evidence type="ECO:0000256" key="3">
    <source>
        <dbReference type="ARBA" id="ARBA00022692"/>
    </source>
</evidence>
<dbReference type="HOGENOM" id="CLU_030246_0_0_10"/>
<feature type="transmembrane region" description="Helical" evidence="6">
    <location>
        <begin position="343"/>
        <end position="365"/>
    </location>
</feature>
<keyword evidence="5 6" id="KW-0472">Membrane</keyword>
<dbReference type="PANTHER" id="PTHR19432:SF35">
    <property type="entry name" value="SOLUTE CARRIER FAMILY 45 MEMBER 3 ISOFORM X1"/>
    <property type="match status" value="1"/>
</dbReference>
<feature type="transmembrane region" description="Helical" evidence="6">
    <location>
        <begin position="12"/>
        <end position="29"/>
    </location>
</feature>
<dbReference type="InterPro" id="IPR011701">
    <property type="entry name" value="MFS"/>
</dbReference>
<feature type="transmembrane region" description="Helical" evidence="6">
    <location>
        <begin position="244"/>
        <end position="263"/>
    </location>
</feature>
<comment type="subcellular location">
    <subcellularLocation>
        <location evidence="1">Membrane</location>
        <topology evidence="1">Multi-pass membrane protein</topology>
    </subcellularLocation>
</comment>
<sequence length="445" mass="48774">MRVKPDLSFRRLWDISFGFFGVQIAYALQSANISRIFATLGADPHNLSYFWILPPLAGIIVQPIVGALSDRTWNRFGRRIPYLIAGSAIAVAVMCLLPNAASFKGYIHAMWFGLIALMMLDTSINMAMQPFKMLVGDMVNERQKGLAYSIQSFLSNAGSLVGYLFPILFTYIGISNIAAPGVIPDSVIFSFYGGAAILILCTLYSSIRVKEMPPAEFQKFHQISDKELTEKNNFISLLRHAPKVFWTVGLVQFFCWSAFMYMWTYSTGAIADNVWHSTDPASPGYQSAGNWTGVLFAIQAIGSVCWAPLLPLIKNRKAAYSLSLLIGGAGFTLVPFIHNAYLMFLPFFLIGCAWAAILALPFTILTNSISGKNMGAYLGLFNGTICVPQILAALVGGSLLRWLGGSQPVMLGISGILLFAGALCVFAIKETFVHESETERIEKGD</sequence>
<feature type="transmembrane region" description="Helical" evidence="6">
    <location>
        <begin position="145"/>
        <end position="174"/>
    </location>
</feature>
<feature type="transmembrane region" description="Helical" evidence="6">
    <location>
        <begin position="80"/>
        <end position="100"/>
    </location>
</feature>
<feature type="transmembrane region" description="Helical" evidence="6">
    <location>
        <begin position="291"/>
        <end position="312"/>
    </location>
</feature>
<dbReference type="STRING" id="742726.HMPREF9448_01377"/>
<evidence type="ECO:0000256" key="5">
    <source>
        <dbReference type="ARBA" id="ARBA00023136"/>
    </source>
</evidence>
<keyword evidence="3 6" id="KW-0812">Transmembrane</keyword>
<dbReference type="Proteomes" id="UP000006044">
    <property type="component" value="Unassembled WGS sequence"/>
</dbReference>
<dbReference type="OrthoDB" id="7584869at2"/>
<dbReference type="RefSeq" id="WP_008861839.1">
    <property type="nucleotide sequence ID" value="NZ_CAXSNY010000001.1"/>
</dbReference>
<feature type="transmembrane region" description="Helical" evidence="6">
    <location>
        <begin position="377"/>
        <end position="403"/>
    </location>
</feature>
<dbReference type="SUPFAM" id="SSF103473">
    <property type="entry name" value="MFS general substrate transporter"/>
    <property type="match status" value="1"/>
</dbReference>
<evidence type="ECO:0000256" key="2">
    <source>
        <dbReference type="ARBA" id="ARBA00022448"/>
    </source>
</evidence>
<dbReference type="Pfam" id="PF07690">
    <property type="entry name" value="MFS_1"/>
    <property type="match status" value="2"/>
</dbReference>
<dbReference type="GO" id="GO:0016020">
    <property type="term" value="C:membrane"/>
    <property type="evidence" value="ECO:0007669"/>
    <property type="project" value="UniProtKB-SubCell"/>
</dbReference>
<dbReference type="eggNOG" id="COG2211">
    <property type="taxonomic scope" value="Bacteria"/>
</dbReference>
<evidence type="ECO:0000256" key="4">
    <source>
        <dbReference type="ARBA" id="ARBA00022989"/>
    </source>
</evidence>
<keyword evidence="8" id="KW-1185">Reference proteome</keyword>
<proteinExistence type="predicted"/>
<accession>K0X2Y2</accession>
<evidence type="ECO:0000256" key="6">
    <source>
        <dbReference type="SAM" id="Phobius"/>
    </source>
</evidence>
<feature type="transmembrane region" description="Helical" evidence="6">
    <location>
        <begin position="409"/>
        <end position="428"/>
    </location>
</feature>
<dbReference type="Gene3D" id="1.20.1250.20">
    <property type="entry name" value="MFS general substrate transporter like domains"/>
    <property type="match status" value="1"/>
</dbReference>
<dbReference type="PANTHER" id="PTHR19432">
    <property type="entry name" value="SUGAR TRANSPORTER"/>
    <property type="match status" value="1"/>
</dbReference>
<dbReference type="GeneID" id="77848651"/>
<dbReference type="AlphaFoldDB" id="K0X2Y2"/>
<keyword evidence="4 6" id="KW-1133">Transmembrane helix</keyword>
<dbReference type="CDD" id="cd17313">
    <property type="entry name" value="MFS_SLC45_SUC"/>
    <property type="match status" value="1"/>
</dbReference>
<dbReference type="GO" id="GO:0022857">
    <property type="term" value="F:transmembrane transporter activity"/>
    <property type="evidence" value="ECO:0007669"/>
    <property type="project" value="InterPro"/>
</dbReference>
<evidence type="ECO:0000313" key="7">
    <source>
        <dbReference type="EMBL" id="EJZ64891.1"/>
    </source>
</evidence>
<name>K0X2Y2_9BACT</name>
<organism evidence="7 8">
    <name type="scientific">Barnesiella intestinihominis YIT 11860</name>
    <dbReference type="NCBI Taxonomy" id="742726"/>
    <lineage>
        <taxon>Bacteria</taxon>
        <taxon>Pseudomonadati</taxon>
        <taxon>Bacteroidota</taxon>
        <taxon>Bacteroidia</taxon>
        <taxon>Bacteroidales</taxon>
        <taxon>Barnesiellaceae</taxon>
        <taxon>Barnesiella</taxon>
    </lineage>
</organism>